<dbReference type="EMBL" id="BGZI01000015">
    <property type="protein sequence ID" value="GBO88612.1"/>
    <property type="molecule type" value="Genomic_DNA"/>
</dbReference>
<sequence length="372" mass="41099">MFGGTYEKVHRHVLVGKGSVHNGVDMNPSICLGLYLDGSRKAPPVIEMFYLTNRYGRQAGMHFDNLVPQILPKRRLPSNPIGRKLYSAGMAPGLDKKQGRQGVAVFDGYVSGRVESMVQGAKSTATRIPVNTYSTWIQTTAQVDDLTPGGSLMPEKKQEGVGDTANDAAGILPAQPFGTIKGILDFIESGPTLSSATAKLTADLAVQLRHIWVQAKVEQNPVAGEFLNYIKAQTELLASHIAHPEDVINLGQEIQSLVDQVEYLSFSLEDVRVLTVDIEKPPEKYLTKNPYNFDHDFRVFGQLWGWSEDGRVTHLMHLDQQALKDFGFGKAPEEYRKYQALMPTNVREYQLKGEISPRMHSAPTSHDGPAGP</sequence>
<gene>
    <name evidence="1" type="ORF">MSSD14B_22800</name>
</gene>
<dbReference type="AlphaFoldDB" id="A0A5M3Q0K7"/>
<name>A0A5M3Q0K7_9GAMM</name>
<evidence type="ECO:0000313" key="1">
    <source>
        <dbReference type="EMBL" id="GBO88612.1"/>
    </source>
</evidence>
<comment type="caution">
    <text evidence="1">The sequence shown here is derived from an EMBL/GenBank/DDBJ whole genome shotgun (WGS) entry which is preliminary data.</text>
</comment>
<dbReference type="Proteomes" id="UP000387223">
    <property type="component" value="Unassembled WGS sequence"/>
</dbReference>
<protein>
    <submittedName>
        <fullName evidence="1">Uncharacterized protein</fullName>
    </submittedName>
</protein>
<evidence type="ECO:0000313" key="2">
    <source>
        <dbReference type="Proteomes" id="UP000387223"/>
    </source>
</evidence>
<proteinExistence type="predicted"/>
<dbReference type="RefSeq" id="WP_136631070.1">
    <property type="nucleotide sequence ID" value="NZ_BGZI01000015.1"/>
</dbReference>
<organism evidence="1 2">
    <name type="scientific">Marinobacter salsuginis</name>
    <dbReference type="NCBI Taxonomy" id="418719"/>
    <lineage>
        <taxon>Bacteria</taxon>
        <taxon>Pseudomonadati</taxon>
        <taxon>Pseudomonadota</taxon>
        <taxon>Gammaproteobacteria</taxon>
        <taxon>Pseudomonadales</taxon>
        <taxon>Marinobacteraceae</taxon>
        <taxon>Marinobacter</taxon>
    </lineage>
</organism>
<reference evidence="1 2" key="1">
    <citation type="journal article" date="2019" name="J. Gen. Appl. Microbiol.">
        <title>Aerobic degradation of cis-dichloroethene by the marine bacterium Marinobacter salsuginis strain 5N-3.</title>
        <authorList>
            <person name="Inoue Y."/>
            <person name="Fukunaga Y."/>
            <person name="Katsumata H."/>
            <person name="Ohji S."/>
            <person name="Hosoyama A."/>
            <person name="Mori K."/>
            <person name="Ando K."/>
        </authorList>
    </citation>
    <scope>NUCLEOTIDE SEQUENCE [LARGE SCALE GENOMIC DNA]</scope>
    <source>
        <strain evidence="1 2">NBRC 109114</strain>
    </source>
</reference>
<accession>A0A5M3Q0K7</accession>